<dbReference type="Pfam" id="PF01134">
    <property type="entry name" value="GIDA"/>
    <property type="match status" value="1"/>
</dbReference>
<dbReference type="InterPro" id="IPR036188">
    <property type="entry name" value="FAD/NAD-bd_sf"/>
</dbReference>
<comment type="subcellular location">
    <subcellularLocation>
        <location evidence="11">Cytoplasm</location>
    </subcellularLocation>
</comment>
<feature type="binding site" evidence="11">
    <location>
        <begin position="8"/>
        <end position="13"/>
    </location>
    <ligand>
        <name>FAD</name>
        <dbReference type="ChEBI" id="CHEBI:57692"/>
    </ligand>
</feature>
<dbReference type="InterPro" id="IPR040131">
    <property type="entry name" value="MnmG_N"/>
</dbReference>
<feature type="binding site" evidence="11">
    <location>
        <begin position="267"/>
        <end position="281"/>
    </location>
    <ligand>
        <name>NAD(+)</name>
        <dbReference type="ChEBI" id="CHEBI:57540"/>
    </ligand>
</feature>
<dbReference type="PROSITE" id="PS01280">
    <property type="entry name" value="GIDA_1"/>
    <property type="match status" value="1"/>
</dbReference>
<comment type="caution">
    <text evidence="13">The sequence shown here is derived from an EMBL/GenBank/DDBJ whole genome shotgun (WGS) entry which is preliminary data.</text>
</comment>
<keyword evidence="8 11" id="KW-0520">NAD</keyword>
<reference evidence="13" key="1">
    <citation type="journal article" date="2014" name="Int. J. Syst. Evol. Microbiol.">
        <title>Complete genome sequence of Corynebacterium casei LMG S-19264T (=DSM 44701T), isolated from a smear-ripened cheese.</title>
        <authorList>
            <consortium name="US DOE Joint Genome Institute (JGI-PGF)"/>
            <person name="Walter F."/>
            <person name="Albersmeier A."/>
            <person name="Kalinowski J."/>
            <person name="Ruckert C."/>
        </authorList>
    </citation>
    <scope>NUCLEOTIDE SEQUENCE</scope>
    <source>
        <strain evidence="13">CGMCC 1.15330</strain>
    </source>
</reference>
<evidence type="ECO:0000256" key="4">
    <source>
        <dbReference type="ARBA" id="ARBA00020461"/>
    </source>
</evidence>
<name>A0A916TBB3_9SPHN</name>
<dbReference type="InterPro" id="IPR044920">
    <property type="entry name" value="MnmG_C_subdom_sf"/>
</dbReference>
<evidence type="ECO:0000256" key="1">
    <source>
        <dbReference type="ARBA" id="ARBA00001974"/>
    </source>
</evidence>
<evidence type="ECO:0000256" key="2">
    <source>
        <dbReference type="ARBA" id="ARBA00003717"/>
    </source>
</evidence>
<proteinExistence type="inferred from homology"/>
<evidence type="ECO:0000259" key="12">
    <source>
        <dbReference type="SMART" id="SM01228"/>
    </source>
</evidence>
<feature type="domain" description="tRNA uridine 5-carboxymethylaminomethyl modification enzyme C-terminal subdomain" evidence="12">
    <location>
        <begin position="533"/>
        <end position="604"/>
    </location>
</feature>
<dbReference type="Gene3D" id="1.10.150.570">
    <property type="entry name" value="GidA associated domain, C-terminal subdomain"/>
    <property type="match status" value="1"/>
</dbReference>
<dbReference type="InterPro" id="IPR004416">
    <property type="entry name" value="MnmG"/>
</dbReference>
<dbReference type="Proteomes" id="UP000623067">
    <property type="component" value="Unassembled WGS sequence"/>
</dbReference>
<dbReference type="SUPFAM" id="SSF51905">
    <property type="entry name" value="FAD/NAD(P)-binding domain"/>
    <property type="match status" value="1"/>
</dbReference>
<evidence type="ECO:0000256" key="10">
    <source>
        <dbReference type="ARBA" id="ARBA00031800"/>
    </source>
</evidence>
<dbReference type="NCBIfam" id="TIGR00136">
    <property type="entry name" value="mnmG_gidA"/>
    <property type="match status" value="1"/>
</dbReference>
<reference evidence="13" key="2">
    <citation type="submission" date="2020-09" db="EMBL/GenBank/DDBJ databases">
        <authorList>
            <person name="Sun Q."/>
            <person name="Zhou Y."/>
        </authorList>
    </citation>
    <scope>NUCLEOTIDE SEQUENCE</scope>
    <source>
        <strain evidence="13">CGMCC 1.15330</strain>
    </source>
</reference>
<dbReference type="GO" id="GO:0005829">
    <property type="term" value="C:cytosol"/>
    <property type="evidence" value="ECO:0007669"/>
    <property type="project" value="TreeGrafter"/>
</dbReference>
<evidence type="ECO:0000256" key="9">
    <source>
        <dbReference type="ARBA" id="ARBA00025948"/>
    </source>
</evidence>
<evidence type="ECO:0000256" key="11">
    <source>
        <dbReference type="HAMAP-Rule" id="MF_00129"/>
    </source>
</evidence>
<dbReference type="InterPro" id="IPR047001">
    <property type="entry name" value="MnmG_C_subdom"/>
</dbReference>
<dbReference type="GO" id="GO:0030488">
    <property type="term" value="P:tRNA methylation"/>
    <property type="evidence" value="ECO:0007669"/>
    <property type="project" value="TreeGrafter"/>
</dbReference>
<protein>
    <recommendedName>
        <fullName evidence="4 11">tRNA uridine 5-carboxymethylaminomethyl modification enzyme MnmG</fullName>
    </recommendedName>
    <alternativeName>
        <fullName evidence="10 11">Glucose-inhibited division protein A</fullName>
    </alternativeName>
</protein>
<dbReference type="FunFam" id="3.50.50.60:FF:000002">
    <property type="entry name" value="tRNA uridine 5-carboxymethylaminomethyl modification enzyme MnmG"/>
    <property type="match status" value="1"/>
</dbReference>
<comment type="similarity">
    <text evidence="3 11">Belongs to the MnmG family.</text>
</comment>
<evidence type="ECO:0000256" key="5">
    <source>
        <dbReference type="ARBA" id="ARBA00022630"/>
    </source>
</evidence>
<comment type="caution">
    <text evidence="11">Lacks conserved residue(s) required for the propagation of feature annotation.</text>
</comment>
<evidence type="ECO:0000256" key="7">
    <source>
        <dbReference type="ARBA" id="ARBA00022827"/>
    </source>
</evidence>
<organism evidence="13 14">
    <name type="scientific">Sphingomonas metalli</name>
    <dbReference type="NCBI Taxonomy" id="1779358"/>
    <lineage>
        <taxon>Bacteria</taxon>
        <taxon>Pseudomonadati</taxon>
        <taxon>Pseudomonadota</taxon>
        <taxon>Alphaproteobacteria</taxon>
        <taxon>Sphingomonadales</taxon>
        <taxon>Sphingomonadaceae</taxon>
        <taxon>Sphingomonas</taxon>
    </lineage>
</organism>
<dbReference type="InterPro" id="IPR002218">
    <property type="entry name" value="MnmG-rel"/>
</dbReference>
<keyword evidence="11" id="KW-0963">Cytoplasm</keyword>
<dbReference type="Pfam" id="PF13932">
    <property type="entry name" value="SAM_GIDA_C"/>
    <property type="match status" value="1"/>
</dbReference>
<comment type="subunit">
    <text evidence="9 11">Homodimer. Heterotetramer of two MnmE and two MnmG subunits.</text>
</comment>
<dbReference type="EMBL" id="BMIH01000004">
    <property type="protein sequence ID" value="GGB38769.1"/>
    <property type="molecule type" value="Genomic_DNA"/>
</dbReference>
<dbReference type="AlphaFoldDB" id="A0A916TBB3"/>
<dbReference type="PANTHER" id="PTHR11806">
    <property type="entry name" value="GLUCOSE INHIBITED DIVISION PROTEIN A"/>
    <property type="match status" value="1"/>
</dbReference>
<comment type="function">
    <text evidence="2 11">NAD-binding protein involved in the addition of a carboxymethylaminomethyl (cmnm) group at the wobble position (U34) of certain tRNAs, forming tRNA-cmnm(5)s(2)U34.</text>
</comment>
<dbReference type="GO" id="GO:0002098">
    <property type="term" value="P:tRNA wobble uridine modification"/>
    <property type="evidence" value="ECO:0007669"/>
    <property type="project" value="InterPro"/>
</dbReference>
<accession>A0A916TBB3</accession>
<keyword evidence="5 11" id="KW-0285">Flavoprotein</keyword>
<dbReference type="PRINTS" id="PR00411">
    <property type="entry name" value="PNDRDTASEI"/>
</dbReference>
<dbReference type="PROSITE" id="PS01281">
    <property type="entry name" value="GIDA_2"/>
    <property type="match status" value="1"/>
</dbReference>
<comment type="cofactor">
    <cofactor evidence="1 11">
        <name>FAD</name>
        <dbReference type="ChEBI" id="CHEBI:57692"/>
    </cofactor>
</comment>
<dbReference type="InterPro" id="IPR049312">
    <property type="entry name" value="GIDA_C_N"/>
</dbReference>
<dbReference type="RefSeq" id="WP_188659608.1">
    <property type="nucleotide sequence ID" value="NZ_BMIH01000004.1"/>
</dbReference>
<dbReference type="HAMAP" id="MF_00129">
    <property type="entry name" value="MnmG_GidA"/>
    <property type="match status" value="1"/>
</dbReference>
<gene>
    <name evidence="11 13" type="primary">mnmG</name>
    <name evidence="11" type="synonym">gidA</name>
    <name evidence="13" type="ORF">GCM10011380_30250</name>
</gene>
<evidence type="ECO:0000313" key="13">
    <source>
        <dbReference type="EMBL" id="GGB38769.1"/>
    </source>
</evidence>
<dbReference type="Gene3D" id="3.50.50.60">
    <property type="entry name" value="FAD/NAD(P)-binding domain"/>
    <property type="match status" value="2"/>
</dbReference>
<keyword evidence="6 11" id="KW-0819">tRNA processing</keyword>
<dbReference type="Pfam" id="PF21680">
    <property type="entry name" value="GIDA_C_1st"/>
    <property type="match status" value="1"/>
</dbReference>
<dbReference type="PANTHER" id="PTHR11806:SF0">
    <property type="entry name" value="PROTEIN MTO1 HOMOLOG, MITOCHONDRIAL"/>
    <property type="match status" value="1"/>
</dbReference>
<dbReference type="GO" id="GO:0050660">
    <property type="term" value="F:flavin adenine dinucleotide binding"/>
    <property type="evidence" value="ECO:0007669"/>
    <property type="project" value="UniProtKB-UniRule"/>
</dbReference>
<evidence type="ECO:0000313" key="14">
    <source>
        <dbReference type="Proteomes" id="UP000623067"/>
    </source>
</evidence>
<evidence type="ECO:0000256" key="3">
    <source>
        <dbReference type="ARBA" id="ARBA00007653"/>
    </source>
</evidence>
<evidence type="ECO:0000256" key="8">
    <source>
        <dbReference type="ARBA" id="ARBA00023027"/>
    </source>
</evidence>
<keyword evidence="7 11" id="KW-0274">FAD</keyword>
<dbReference type="InterPro" id="IPR020595">
    <property type="entry name" value="MnmG-rel_CS"/>
</dbReference>
<evidence type="ECO:0000256" key="6">
    <source>
        <dbReference type="ARBA" id="ARBA00022694"/>
    </source>
</evidence>
<sequence length="611" mass="63949">MSDVIVIGGGHAGVEAAMAAARRGASVALVTFSRSNLGMMSCNPSIGGLGKGHIAREVDAFDGVMARAADAAAIHHRMLNRSKGAAVQGPRIQADRRLYAAAVQAMVTAEARVTVVEGDVVALDLAGGALAGVMLADGRRIAGRAVVLATGTFLGGRLFRGSERGEGGRVDERAAGPLAAVLRDLALPMARLKTGTPPRLDGRTIDWASLEPQPSDAEPWTMSAMTERRLLPQIACAITRTTPATHAIIRDAIPESPLFSGAIEGAGPRYCPSIEDKIHRFGDRDGHQIFLEPEGLDDATVYPNGLSTSIGAAAQAAMIASIPGLERAAITVPGYAVEYDHIDPRALDATLAVTAMPGLFCAGQINGTTGYEEAAGQGLVAGLNAAALALSLPPVILDRASSYLGVMIDDLVLQGVTEPYRMLTARAEYRLSLRSDNAETRLAPIADAAGCLSEARRAHLDRRNVSRGTFRARLAVMRTASDVAAAGGQVSQDGARRSAFDWLRFDGVTLAHVAPGAEDGIAPAVVAETIEDARYAPYLERQAEEVARLRTEESLLLPEAIDYAAIPGLSNEMVARLTASRPRSLAAAARVRGVTPAALSAVLLHARRLAA</sequence>
<dbReference type="SMART" id="SM01228">
    <property type="entry name" value="GIDA_assoc_3"/>
    <property type="match status" value="1"/>
</dbReference>
<keyword evidence="14" id="KW-1185">Reference proteome</keyword>
<dbReference type="InterPro" id="IPR026904">
    <property type="entry name" value="MnmG_C"/>
</dbReference>